<dbReference type="EMBL" id="CP065315">
    <property type="protein sequence ID" value="QQR07006.1"/>
    <property type="molecule type" value="Genomic_DNA"/>
</dbReference>
<evidence type="ECO:0000313" key="2">
    <source>
        <dbReference type="Proteomes" id="UP000595792"/>
    </source>
</evidence>
<reference evidence="1 2" key="1">
    <citation type="submission" date="2020-11" db="EMBL/GenBank/DDBJ databases">
        <title>Closed and high quality bacterial genomes of the OMM12 community.</title>
        <authorList>
            <person name="Marbouty M."/>
            <person name="Lamy-Besnier Q."/>
            <person name="Debarbieux L."/>
            <person name="Koszul R."/>
        </authorList>
    </citation>
    <scope>NUCLEOTIDE SEQUENCE [LARGE SCALE GENOMIC DNA]</scope>
    <source>
        <strain evidence="1 2">YL31</strain>
    </source>
</reference>
<dbReference type="Proteomes" id="UP000595792">
    <property type="component" value="Chromosome"/>
</dbReference>
<gene>
    <name evidence="1" type="ORF">I5Q84_05855</name>
</gene>
<dbReference type="SUPFAM" id="SSF47413">
    <property type="entry name" value="lambda repressor-like DNA-binding domains"/>
    <property type="match status" value="1"/>
</dbReference>
<dbReference type="InterPro" id="IPR001387">
    <property type="entry name" value="Cro/C1-type_HTH"/>
</dbReference>
<sequence>MDTAERIFQLLDKSGMEQKKFAELIGSTDKIVSKWRTSGLKSYRKYLPQIAEVLNTTVDYLLSGDEKKPAPAPAPDFLIKFNSLTPESQKEVIAFIEFKHGQESQS</sequence>
<dbReference type="CDD" id="cd00093">
    <property type="entry name" value="HTH_XRE"/>
    <property type="match status" value="1"/>
</dbReference>
<dbReference type="Gene3D" id="1.10.260.40">
    <property type="entry name" value="lambda repressor-like DNA-binding domains"/>
    <property type="match status" value="1"/>
</dbReference>
<dbReference type="GO" id="GO:0003677">
    <property type="term" value="F:DNA binding"/>
    <property type="evidence" value="ECO:0007669"/>
    <property type="project" value="InterPro"/>
</dbReference>
<name>A0AAX1KM05_FLAPL</name>
<accession>A0AAX1KM05</accession>
<organism evidence="1 2">
    <name type="scientific">Flavonifractor plautii</name>
    <name type="common">Fusobacterium plautii</name>
    <dbReference type="NCBI Taxonomy" id="292800"/>
    <lineage>
        <taxon>Bacteria</taxon>
        <taxon>Bacillati</taxon>
        <taxon>Bacillota</taxon>
        <taxon>Clostridia</taxon>
        <taxon>Eubacteriales</taxon>
        <taxon>Oscillospiraceae</taxon>
        <taxon>Flavonifractor</taxon>
    </lineage>
</organism>
<dbReference type="AlphaFoldDB" id="A0AAX1KM05"/>
<dbReference type="InterPro" id="IPR010982">
    <property type="entry name" value="Lambda_DNA-bd_dom_sf"/>
</dbReference>
<dbReference type="KEGG" id="fpla:A4U99_03710"/>
<dbReference type="RefSeq" id="WP_065534075.1">
    <property type="nucleotide sequence ID" value="NZ_CP015406.2"/>
</dbReference>
<evidence type="ECO:0000313" key="1">
    <source>
        <dbReference type="EMBL" id="QQR07006.1"/>
    </source>
</evidence>
<proteinExistence type="predicted"/>
<protein>
    <submittedName>
        <fullName evidence="1">Helix-turn-helix transcriptional regulator</fullName>
    </submittedName>
</protein>